<comment type="caution">
    <text evidence="1">The sequence shown here is derived from an EMBL/GenBank/DDBJ whole genome shotgun (WGS) entry which is preliminary data.</text>
</comment>
<keyword evidence="2" id="KW-1185">Reference proteome</keyword>
<dbReference type="EMBL" id="JBELQC010000003">
    <property type="protein sequence ID" value="MFL9842672.1"/>
    <property type="molecule type" value="Genomic_DNA"/>
</dbReference>
<name>A0ABW8YSX0_9SPHN</name>
<protein>
    <submittedName>
        <fullName evidence="1">Alpha/beta hydrolase</fullName>
    </submittedName>
</protein>
<gene>
    <name evidence="1" type="ORF">ABS767_17000</name>
</gene>
<proteinExistence type="predicted"/>
<dbReference type="Pfam" id="PF06821">
    <property type="entry name" value="Ser_hydrolase"/>
    <property type="match status" value="1"/>
</dbReference>
<accession>A0ABW8YSX0</accession>
<dbReference type="InterPro" id="IPR010662">
    <property type="entry name" value="RBBP9/YdeN"/>
</dbReference>
<dbReference type="Gene3D" id="3.40.50.1820">
    <property type="entry name" value="alpha/beta hydrolase"/>
    <property type="match status" value="1"/>
</dbReference>
<evidence type="ECO:0000313" key="1">
    <source>
        <dbReference type="EMBL" id="MFL9842672.1"/>
    </source>
</evidence>
<dbReference type="Proteomes" id="UP001629244">
    <property type="component" value="Unassembled WGS sequence"/>
</dbReference>
<dbReference type="GO" id="GO:0016787">
    <property type="term" value="F:hydrolase activity"/>
    <property type="evidence" value="ECO:0007669"/>
    <property type="project" value="UniProtKB-KW"/>
</dbReference>
<keyword evidence="1" id="KW-0378">Hydrolase</keyword>
<dbReference type="InterPro" id="IPR029058">
    <property type="entry name" value="AB_hydrolase_fold"/>
</dbReference>
<dbReference type="SUPFAM" id="SSF53474">
    <property type="entry name" value="alpha/beta-Hydrolases"/>
    <property type="match status" value="1"/>
</dbReference>
<sequence length="193" mass="20918">MTALTLTAPADRFSILTIADRRAGAPVWSDRLGWPVEGDTHLALDTRSASQRNLWASRIDDAVLNADRAVLLVAEGLGCAAAAWWARLSPRHYADRVAGALLFDPVQPTGTEGALLASPRVLLPFPSMVVTGRDRIGQASDMQQLVDGWGSRMLIADRRRSPGAWRAAQRLLTRMTAAVVARDIDRGLALRGE</sequence>
<reference evidence="1 2" key="1">
    <citation type="submission" date="2024-06" db="EMBL/GenBank/DDBJ databases">
        <authorList>
            <person name="Kaempfer P."/>
            <person name="Viver T."/>
        </authorList>
    </citation>
    <scope>NUCLEOTIDE SEQUENCE [LARGE SCALE GENOMIC DNA]</scope>
    <source>
        <strain evidence="1 2">ST-64</strain>
    </source>
</reference>
<dbReference type="RefSeq" id="WP_408080537.1">
    <property type="nucleotide sequence ID" value="NZ_JBELQC010000003.1"/>
</dbReference>
<organism evidence="1 2">
    <name type="scientific">Sphingomonas plantiphila</name>
    <dbReference type="NCBI Taxonomy" id="3163295"/>
    <lineage>
        <taxon>Bacteria</taxon>
        <taxon>Pseudomonadati</taxon>
        <taxon>Pseudomonadota</taxon>
        <taxon>Alphaproteobacteria</taxon>
        <taxon>Sphingomonadales</taxon>
        <taxon>Sphingomonadaceae</taxon>
        <taxon>Sphingomonas</taxon>
    </lineage>
</organism>
<evidence type="ECO:0000313" key="2">
    <source>
        <dbReference type="Proteomes" id="UP001629244"/>
    </source>
</evidence>